<organism evidence="1 2">
    <name type="scientific">Portunus trituberculatus</name>
    <name type="common">Swimming crab</name>
    <name type="synonym">Neptunus trituberculatus</name>
    <dbReference type="NCBI Taxonomy" id="210409"/>
    <lineage>
        <taxon>Eukaryota</taxon>
        <taxon>Metazoa</taxon>
        <taxon>Ecdysozoa</taxon>
        <taxon>Arthropoda</taxon>
        <taxon>Crustacea</taxon>
        <taxon>Multicrustacea</taxon>
        <taxon>Malacostraca</taxon>
        <taxon>Eumalacostraca</taxon>
        <taxon>Eucarida</taxon>
        <taxon>Decapoda</taxon>
        <taxon>Pleocyemata</taxon>
        <taxon>Brachyura</taxon>
        <taxon>Eubrachyura</taxon>
        <taxon>Portunoidea</taxon>
        <taxon>Portunidae</taxon>
        <taxon>Portuninae</taxon>
        <taxon>Portunus</taxon>
    </lineage>
</organism>
<name>A0A5B7IXP2_PORTR</name>
<accession>A0A5B7IXP2</accession>
<dbReference type="AlphaFoldDB" id="A0A5B7IXP2"/>
<evidence type="ECO:0000313" key="1">
    <source>
        <dbReference type="EMBL" id="MPC86237.1"/>
    </source>
</evidence>
<evidence type="ECO:0000313" key="2">
    <source>
        <dbReference type="Proteomes" id="UP000324222"/>
    </source>
</evidence>
<dbReference type="Proteomes" id="UP000324222">
    <property type="component" value="Unassembled WGS sequence"/>
</dbReference>
<protein>
    <submittedName>
        <fullName evidence="1">Uncharacterized protein</fullName>
    </submittedName>
</protein>
<gene>
    <name evidence="1" type="ORF">E2C01_081059</name>
</gene>
<proteinExistence type="predicted"/>
<sequence length="38" mass="4353">MRIDISAVRKTLMIVSQRRGVDETKGFLISPYLVKLCD</sequence>
<dbReference type="EMBL" id="VSRR010070880">
    <property type="protein sequence ID" value="MPC86237.1"/>
    <property type="molecule type" value="Genomic_DNA"/>
</dbReference>
<reference evidence="1 2" key="1">
    <citation type="submission" date="2019-05" db="EMBL/GenBank/DDBJ databases">
        <title>Another draft genome of Portunus trituberculatus and its Hox gene families provides insights of decapod evolution.</title>
        <authorList>
            <person name="Jeong J.-H."/>
            <person name="Song I."/>
            <person name="Kim S."/>
            <person name="Choi T."/>
            <person name="Kim D."/>
            <person name="Ryu S."/>
            <person name="Kim W."/>
        </authorList>
    </citation>
    <scope>NUCLEOTIDE SEQUENCE [LARGE SCALE GENOMIC DNA]</scope>
    <source>
        <tissue evidence="1">Muscle</tissue>
    </source>
</reference>
<keyword evidence="2" id="KW-1185">Reference proteome</keyword>
<comment type="caution">
    <text evidence="1">The sequence shown here is derived from an EMBL/GenBank/DDBJ whole genome shotgun (WGS) entry which is preliminary data.</text>
</comment>